<dbReference type="InterPro" id="IPR004550">
    <property type="entry name" value="AsnASE_II"/>
</dbReference>
<evidence type="ECO:0000256" key="4">
    <source>
        <dbReference type="PROSITE-ProRule" id="PRU10100"/>
    </source>
</evidence>
<dbReference type="InterPro" id="IPR027475">
    <property type="entry name" value="Asparaginase/glutaminase_AS2"/>
</dbReference>
<dbReference type="InterPro" id="IPR027474">
    <property type="entry name" value="L-asparaginase_N"/>
</dbReference>
<dbReference type="KEGG" id="ial:IALB_3099"/>
<dbReference type="Pfam" id="PF00710">
    <property type="entry name" value="Asparaginase"/>
    <property type="match status" value="1"/>
</dbReference>
<dbReference type="GO" id="GO:0006528">
    <property type="term" value="P:asparagine metabolic process"/>
    <property type="evidence" value="ECO:0007669"/>
    <property type="project" value="InterPro"/>
</dbReference>
<organism evidence="7 8">
    <name type="scientific">Ignavibacterium album (strain DSM 19864 / JCM 16511 / NBRC 101810 / Mat9-16)</name>
    <dbReference type="NCBI Taxonomy" id="945713"/>
    <lineage>
        <taxon>Bacteria</taxon>
        <taxon>Pseudomonadati</taxon>
        <taxon>Ignavibacteriota</taxon>
        <taxon>Ignavibacteria</taxon>
        <taxon>Ignavibacteriales</taxon>
        <taxon>Ignavibacteriaceae</taxon>
        <taxon>Ignavibacterium</taxon>
    </lineage>
</organism>
<dbReference type="RefSeq" id="WP_014561938.1">
    <property type="nucleotide sequence ID" value="NC_017464.1"/>
</dbReference>
<keyword evidence="8" id="KW-1185">Reference proteome</keyword>
<dbReference type="PANTHER" id="PTHR11707">
    <property type="entry name" value="L-ASPARAGINASE"/>
    <property type="match status" value="1"/>
</dbReference>
<feature type="active site" description="O-isoaspartyl threonine intermediate" evidence="3">
    <location>
        <position position="12"/>
    </location>
</feature>
<dbReference type="GO" id="GO:0004067">
    <property type="term" value="F:asparaginase activity"/>
    <property type="evidence" value="ECO:0007669"/>
    <property type="project" value="UniProtKB-UniRule"/>
</dbReference>
<name>I0AP95_IGNAJ</name>
<dbReference type="PIRSF" id="PIRSF001220">
    <property type="entry name" value="L-ASNase_gatD"/>
    <property type="match status" value="1"/>
</dbReference>
<sequence>MKKILVVFTGGTFSMMIDRTTGGAIPRYSGSELLDMIPQAKELAEIEYFDFGKYPGPHVTPQLMLQLSREIKNLLSEKHYDGVIVTHGTDTLEETAYFLDLTINTEIPIVMIGSMKNSSEPDWDGPRNLIDAIHICLNDNSKNLGVLVCLNGEINAASEVTKIYSDSVESFKSLDFGSLGFVQNGKVIYNRLPHYLEKIETDIIDDNVDMLTVYAGMNEKFFRFSADSGASGIVVEALGVGNVPPPAFEGIKYAVQKGIPVVLTSRCPAGETDYIYSYPGAGKHLHDIGVIFADYINGQKARIKLIIVLGKTKDINEIRRYFEAPRAKSQK</sequence>
<dbReference type="InterPro" id="IPR037152">
    <property type="entry name" value="L-asparaginase_N_sf"/>
</dbReference>
<dbReference type="SUPFAM" id="SSF53774">
    <property type="entry name" value="Glutaminase/Asparaginase"/>
    <property type="match status" value="1"/>
</dbReference>
<dbReference type="PROSITE" id="PS51732">
    <property type="entry name" value="ASN_GLN_ASE_3"/>
    <property type="match status" value="1"/>
</dbReference>
<dbReference type="InterPro" id="IPR040919">
    <property type="entry name" value="Asparaginase_C"/>
</dbReference>
<proteinExistence type="inferred from homology"/>
<accession>I0AP95</accession>
<evidence type="ECO:0000313" key="7">
    <source>
        <dbReference type="EMBL" id="AFH50802.1"/>
    </source>
</evidence>
<dbReference type="CDD" id="cd08964">
    <property type="entry name" value="L-asparaginase_II"/>
    <property type="match status" value="1"/>
</dbReference>
<dbReference type="SMART" id="SM00870">
    <property type="entry name" value="Asparaginase"/>
    <property type="match status" value="1"/>
</dbReference>
<evidence type="ECO:0000256" key="1">
    <source>
        <dbReference type="ARBA" id="ARBA00010518"/>
    </source>
</evidence>
<dbReference type="InterPro" id="IPR027473">
    <property type="entry name" value="L-asparaginase_C"/>
</dbReference>
<dbReference type="STRING" id="945713.IALB_3099"/>
<keyword evidence="2" id="KW-0378">Hydrolase</keyword>
<dbReference type="HOGENOM" id="CLU_019134_1_0_10"/>
<dbReference type="InterPro" id="IPR036152">
    <property type="entry name" value="Asp/glu_Ase-like_sf"/>
</dbReference>
<dbReference type="PANTHER" id="PTHR11707:SF28">
    <property type="entry name" value="60 KDA LYSOPHOSPHOLIPASE"/>
    <property type="match status" value="1"/>
</dbReference>
<feature type="domain" description="L-asparaginase N-terminal" evidence="5">
    <location>
        <begin position="3"/>
        <end position="191"/>
    </location>
</feature>
<feature type="domain" description="Asparaginase/glutaminase C-terminal" evidence="6">
    <location>
        <begin position="207"/>
        <end position="322"/>
    </location>
</feature>
<dbReference type="PRINTS" id="PR00139">
    <property type="entry name" value="ASNGLNASE"/>
</dbReference>
<evidence type="ECO:0000256" key="2">
    <source>
        <dbReference type="ARBA" id="ARBA00022801"/>
    </source>
</evidence>
<evidence type="ECO:0000259" key="6">
    <source>
        <dbReference type="Pfam" id="PF17763"/>
    </source>
</evidence>
<comment type="similarity">
    <text evidence="1">Belongs to the asparaginase 1 family.</text>
</comment>
<dbReference type="Proteomes" id="UP000007394">
    <property type="component" value="Chromosome"/>
</dbReference>
<dbReference type="Gene3D" id="3.40.50.40">
    <property type="match status" value="1"/>
</dbReference>
<dbReference type="Gene3D" id="3.40.50.1170">
    <property type="entry name" value="L-asparaginase, N-terminal domain"/>
    <property type="match status" value="1"/>
</dbReference>
<dbReference type="FunFam" id="3.40.50.1170:FF:000001">
    <property type="entry name" value="L-asparaginase 2"/>
    <property type="match status" value="1"/>
</dbReference>
<protein>
    <submittedName>
        <fullName evidence="7">L-asparaginase</fullName>
    </submittedName>
</protein>
<dbReference type="PIRSF" id="PIRSF500176">
    <property type="entry name" value="L_ASNase"/>
    <property type="match status" value="1"/>
</dbReference>
<dbReference type="eggNOG" id="COG0252">
    <property type="taxonomic scope" value="Bacteria"/>
</dbReference>
<reference evidence="7 8" key="1">
    <citation type="journal article" date="2012" name="Front. Microbiol.">
        <title>Complete genome of Ignavibacterium album, a metabolically versatile, flagellated, facultative anaerobe from the phylum Chlorobi.</title>
        <authorList>
            <person name="Liu Z."/>
            <person name="Frigaard N.-U."/>
            <person name="Vogl K."/>
            <person name="Iino T."/>
            <person name="Ohkuma M."/>
            <person name="Overmann J."/>
            <person name="Bryant D.A."/>
        </authorList>
    </citation>
    <scope>NUCLEOTIDE SEQUENCE [LARGE SCALE GENOMIC DNA]</scope>
    <source>
        <strain evidence="8">DSM 19864 / JCM 16511 / NBRC 101810 / Mat9-16</strain>
    </source>
</reference>
<evidence type="ECO:0000313" key="8">
    <source>
        <dbReference type="Proteomes" id="UP000007394"/>
    </source>
</evidence>
<dbReference type="AlphaFoldDB" id="I0AP95"/>
<dbReference type="EMBL" id="CP003418">
    <property type="protein sequence ID" value="AFH50802.1"/>
    <property type="molecule type" value="Genomic_DNA"/>
</dbReference>
<dbReference type="InterPro" id="IPR006034">
    <property type="entry name" value="Asparaginase/glutaminase-like"/>
</dbReference>
<evidence type="ECO:0000259" key="5">
    <source>
        <dbReference type="Pfam" id="PF00710"/>
    </source>
</evidence>
<dbReference type="Pfam" id="PF17763">
    <property type="entry name" value="Asparaginase_C"/>
    <property type="match status" value="1"/>
</dbReference>
<dbReference type="PATRIC" id="fig|945713.3.peg.3123"/>
<feature type="active site" evidence="4">
    <location>
        <position position="89"/>
    </location>
</feature>
<gene>
    <name evidence="7" type="ordered locus">IALB_3099</name>
</gene>
<evidence type="ECO:0000256" key="3">
    <source>
        <dbReference type="PIRSR" id="PIRSR001220-1"/>
    </source>
</evidence>
<dbReference type="PROSITE" id="PS00917">
    <property type="entry name" value="ASN_GLN_ASE_2"/>
    <property type="match status" value="1"/>
</dbReference>
<dbReference type="OrthoDB" id="9788068at2"/>